<feature type="modified residue" description="N6-(pyridoxal phosphate)lysine" evidence="3">
    <location>
        <position position="207"/>
    </location>
</feature>
<dbReference type="Gene3D" id="3.40.640.10">
    <property type="entry name" value="Type I PLP-dependent aspartate aminotransferase-like (Major domain)"/>
    <property type="match status" value="1"/>
</dbReference>
<dbReference type="AlphaFoldDB" id="A0A7S7SLH7"/>
<evidence type="ECO:0000313" key="6">
    <source>
        <dbReference type="Proteomes" id="UP000593892"/>
    </source>
</evidence>
<dbReference type="Proteomes" id="UP000593892">
    <property type="component" value="Chromosome"/>
</dbReference>
<dbReference type="GO" id="GO:0019346">
    <property type="term" value="P:transsulfuration"/>
    <property type="evidence" value="ECO:0007669"/>
    <property type="project" value="InterPro"/>
</dbReference>
<evidence type="ECO:0000256" key="2">
    <source>
        <dbReference type="ARBA" id="ARBA00022898"/>
    </source>
</evidence>
<reference evidence="5 6" key="1">
    <citation type="submission" date="2020-10" db="EMBL/GenBank/DDBJ databases">
        <title>Complete genome sequence of Paludibaculum fermentans P105T, a facultatively anaerobic acidobacterium capable of dissimilatory Fe(III) reduction.</title>
        <authorList>
            <person name="Dedysh S.N."/>
            <person name="Beletsky A.V."/>
            <person name="Kulichevskaya I.S."/>
            <person name="Mardanov A.V."/>
            <person name="Ravin N.V."/>
        </authorList>
    </citation>
    <scope>NUCLEOTIDE SEQUENCE [LARGE SCALE GENOMIC DNA]</scope>
    <source>
        <strain evidence="5 6">P105</strain>
    </source>
</reference>
<keyword evidence="2 3" id="KW-0663">Pyridoxal phosphate</keyword>
<accession>A0A7S7SLH7</accession>
<dbReference type="InterPro" id="IPR015424">
    <property type="entry name" value="PyrdxlP-dep_Trfase"/>
</dbReference>
<dbReference type="CDD" id="cd00614">
    <property type="entry name" value="CGS_like"/>
    <property type="match status" value="1"/>
</dbReference>
<protein>
    <submittedName>
        <fullName evidence="5">PLP-dependent transferase</fullName>
    </submittedName>
</protein>
<dbReference type="GO" id="GO:0016740">
    <property type="term" value="F:transferase activity"/>
    <property type="evidence" value="ECO:0007669"/>
    <property type="project" value="UniProtKB-KW"/>
</dbReference>
<evidence type="ECO:0000256" key="1">
    <source>
        <dbReference type="ARBA" id="ARBA00001933"/>
    </source>
</evidence>
<proteinExistence type="inferred from homology"/>
<evidence type="ECO:0000256" key="3">
    <source>
        <dbReference type="PIRSR" id="PIRSR001434-2"/>
    </source>
</evidence>
<dbReference type="SUPFAM" id="SSF53383">
    <property type="entry name" value="PLP-dependent transferases"/>
    <property type="match status" value="1"/>
</dbReference>
<dbReference type="GO" id="GO:0016846">
    <property type="term" value="F:carbon-sulfur lyase activity"/>
    <property type="evidence" value="ECO:0007669"/>
    <property type="project" value="TreeGrafter"/>
</dbReference>
<gene>
    <name evidence="5" type="ORF">IRI77_35885</name>
</gene>
<keyword evidence="5" id="KW-0808">Transferase</keyword>
<keyword evidence="6" id="KW-1185">Reference proteome</keyword>
<dbReference type="InterPro" id="IPR015421">
    <property type="entry name" value="PyrdxlP-dep_Trfase_major"/>
</dbReference>
<dbReference type="PIRSF" id="PIRSF001434">
    <property type="entry name" value="CGS"/>
    <property type="match status" value="1"/>
</dbReference>
<name>A0A7S7SLH7_PALFE</name>
<dbReference type="EMBL" id="CP063849">
    <property type="protein sequence ID" value="QOY88060.1"/>
    <property type="molecule type" value="Genomic_DNA"/>
</dbReference>
<dbReference type="GO" id="GO:0005737">
    <property type="term" value="C:cytoplasm"/>
    <property type="evidence" value="ECO:0007669"/>
    <property type="project" value="TreeGrafter"/>
</dbReference>
<dbReference type="PANTHER" id="PTHR11808">
    <property type="entry name" value="TRANS-SULFURATION ENZYME FAMILY MEMBER"/>
    <property type="match status" value="1"/>
</dbReference>
<evidence type="ECO:0000256" key="4">
    <source>
        <dbReference type="RuleBase" id="RU362118"/>
    </source>
</evidence>
<dbReference type="Gene3D" id="3.90.1150.10">
    <property type="entry name" value="Aspartate Aminotransferase, domain 1"/>
    <property type="match status" value="1"/>
</dbReference>
<comment type="cofactor">
    <cofactor evidence="1 4">
        <name>pyridoxal 5'-phosphate</name>
        <dbReference type="ChEBI" id="CHEBI:597326"/>
    </cofactor>
</comment>
<comment type="similarity">
    <text evidence="4">Belongs to the trans-sulfuration enzymes family.</text>
</comment>
<dbReference type="InterPro" id="IPR015422">
    <property type="entry name" value="PyrdxlP-dep_Trfase_small"/>
</dbReference>
<organism evidence="5 6">
    <name type="scientific">Paludibaculum fermentans</name>
    <dbReference type="NCBI Taxonomy" id="1473598"/>
    <lineage>
        <taxon>Bacteria</taxon>
        <taxon>Pseudomonadati</taxon>
        <taxon>Acidobacteriota</taxon>
        <taxon>Terriglobia</taxon>
        <taxon>Bryobacterales</taxon>
        <taxon>Bryobacteraceae</taxon>
        <taxon>Paludibaculum</taxon>
    </lineage>
</organism>
<evidence type="ECO:0000313" key="5">
    <source>
        <dbReference type="EMBL" id="QOY88060.1"/>
    </source>
</evidence>
<dbReference type="InterPro" id="IPR000277">
    <property type="entry name" value="Cys/Met-Metab_PyrdxlP-dep_enz"/>
</dbReference>
<dbReference type="FunFam" id="3.40.640.10:FF:000046">
    <property type="entry name" value="Cystathionine gamma-lyase"/>
    <property type="match status" value="1"/>
</dbReference>
<dbReference type="Pfam" id="PF01053">
    <property type="entry name" value="Cys_Met_Meta_PP"/>
    <property type="match status" value="1"/>
</dbReference>
<dbReference type="GO" id="GO:0030170">
    <property type="term" value="F:pyridoxal phosphate binding"/>
    <property type="evidence" value="ECO:0007669"/>
    <property type="project" value="InterPro"/>
</dbReference>
<dbReference type="RefSeq" id="WP_194449723.1">
    <property type="nucleotide sequence ID" value="NZ_CP063849.1"/>
</dbReference>
<sequence>MNIQTKAVHSGDRKQPQKQIPVATPVHFAASWVCSDQAEQDRIFAAEEKGFAYSRYHNPTNEALEELITSLENGAGALACASGMAALQHSLMAALLDRRRKVLCARDVYGATIKLLMDVLGPFGVETTFVDTGDLAAVERAMEEEKPGVLLLETISNPLLRVSDLPALAALCRKQGTALVVDNTFASPLLVRPLEMGAHIVVHSSTKYLGGHGDTLGGLIVSDEEHLEAVRRLSRIVGPVMGPMECFLTMRGIKTFPLRVERQCRNAQGLAAWLRQQPGVERVYYPDDPQHPDAEVVSRLLPDGLFGGMVSFELKNAQSKEGAFEFLDRLKLIVKATSLGDVHTMVLYPWISSHRDVSPKQKQRMGIRENLIRLSVGIEALDDLVADVAQALA</sequence>
<dbReference type="KEGG" id="pfer:IRI77_35885"/>